<feature type="transmembrane region" description="Helical" evidence="5">
    <location>
        <begin position="315"/>
        <end position="333"/>
    </location>
</feature>
<feature type="transmembrane region" description="Helical" evidence="5">
    <location>
        <begin position="482"/>
        <end position="500"/>
    </location>
</feature>
<name>A0A2M8P2D6_9CHLR</name>
<sequence>MSTGALPKNGYASFPRGIFGVRRLLRRYAVLEQLLPVGVFTLGLIAVFIANYLMAATDSAFLIAGGVIGAFVALWVVLRPQVGLYILAVFTYLNLSDALEVNFGIPKINQPLIALILVSVIANRIVLKRKPLVFRSVEATMVLYGIVATMSVMFAVANQSAALDRLIDWLKDFAILIIMVQLCDDEQSFKTVLWALIFSAALVAGLSWYHTFTGDTDNTFFGLAKSGVHQIVGAMDDLRVTGPLDDPNFYAQILLMIFPIAAYRMLTGTTQAGRLIGALCTVLIVGAAIFTYSRGGFLALVVVSGLLVLDRKYNLLRVAALGAVLIILLLPILPQGYVDRVLTLGDALPVNAGLQTEASFRGRTSEMIIATQMFAENPILGVGKRNYQALYVEYSSMLGLDPRLEDRQAHSLYLELAAEMGMLGILSFGAILLALFRSTARARRQFRELDRPDLSAWTASLQLGIVSYLITSIFLHADYARYMWIMFALAASASVLSQAMTDRRLALLRERRQASLSIAEERDS</sequence>
<evidence type="ECO:0000256" key="4">
    <source>
        <dbReference type="ARBA" id="ARBA00023136"/>
    </source>
</evidence>
<evidence type="ECO:0000256" key="3">
    <source>
        <dbReference type="ARBA" id="ARBA00022989"/>
    </source>
</evidence>
<protein>
    <recommendedName>
        <fullName evidence="6">O-antigen ligase-related domain-containing protein</fullName>
    </recommendedName>
</protein>
<gene>
    <name evidence="7" type="ORF">CUN51_01920</name>
</gene>
<comment type="subcellular location">
    <subcellularLocation>
        <location evidence="1">Membrane</location>
        <topology evidence="1">Multi-pass membrane protein</topology>
    </subcellularLocation>
</comment>
<feature type="transmembrane region" description="Helical" evidence="5">
    <location>
        <begin position="60"/>
        <end position="78"/>
    </location>
</feature>
<feature type="transmembrane region" description="Helical" evidence="5">
    <location>
        <begin position="249"/>
        <end position="266"/>
    </location>
</feature>
<evidence type="ECO:0000256" key="1">
    <source>
        <dbReference type="ARBA" id="ARBA00004141"/>
    </source>
</evidence>
<reference evidence="7 8" key="1">
    <citation type="submission" date="2017-11" db="EMBL/GenBank/DDBJ databases">
        <title>Evolution of Phototrophy in the Chloroflexi Phylum Driven by Horizontal Gene Transfer.</title>
        <authorList>
            <person name="Ward L.M."/>
            <person name="Hemp J."/>
            <person name="Shih P.M."/>
            <person name="Mcglynn S.E."/>
            <person name="Fischer W."/>
        </authorList>
    </citation>
    <scope>NUCLEOTIDE SEQUENCE [LARGE SCALE GENOMIC DNA]</scope>
    <source>
        <strain evidence="7">CP2_2F</strain>
    </source>
</reference>
<feature type="transmembrane region" description="Helical" evidence="5">
    <location>
        <begin position="278"/>
        <end position="309"/>
    </location>
</feature>
<dbReference type="PANTHER" id="PTHR37422">
    <property type="entry name" value="TEICHURONIC ACID BIOSYNTHESIS PROTEIN TUAE"/>
    <property type="match status" value="1"/>
</dbReference>
<evidence type="ECO:0000313" key="8">
    <source>
        <dbReference type="Proteomes" id="UP000228921"/>
    </source>
</evidence>
<dbReference type="AlphaFoldDB" id="A0A2M8P2D6"/>
<feature type="transmembrane region" description="Helical" evidence="5">
    <location>
        <begin position="139"/>
        <end position="157"/>
    </location>
</feature>
<dbReference type="Proteomes" id="UP000228921">
    <property type="component" value="Unassembled WGS sequence"/>
</dbReference>
<feature type="transmembrane region" description="Helical" evidence="5">
    <location>
        <begin position="412"/>
        <end position="436"/>
    </location>
</feature>
<feature type="transmembrane region" description="Helical" evidence="5">
    <location>
        <begin position="169"/>
        <end position="184"/>
    </location>
</feature>
<feature type="transmembrane region" description="Helical" evidence="5">
    <location>
        <begin position="111"/>
        <end position="127"/>
    </location>
</feature>
<feature type="transmembrane region" description="Helical" evidence="5">
    <location>
        <begin position="85"/>
        <end position="105"/>
    </location>
</feature>
<keyword evidence="4 5" id="KW-0472">Membrane</keyword>
<dbReference type="Pfam" id="PF04932">
    <property type="entry name" value="Wzy_C"/>
    <property type="match status" value="1"/>
</dbReference>
<feature type="domain" description="O-antigen ligase-related" evidence="6">
    <location>
        <begin position="280"/>
        <end position="428"/>
    </location>
</feature>
<evidence type="ECO:0000256" key="5">
    <source>
        <dbReference type="SAM" id="Phobius"/>
    </source>
</evidence>
<feature type="transmembrane region" description="Helical" evidence="5">
    <location>
        <begin position="191"/>
        <end position="210"/>
    </location>
</feature>
<feature type="transmembrane region" description="Helical" evidence="5">
    <location>
        <begin position="456"/>
        <end position="475"/>
    </location>
</feature>
<dbReference type="PANTHER" id="PTHR37422:SF13">
    <property type="entry name" value="LIPOPOLYSACCHARIDE BIOSYNTHESIS PROTEIN PA4999-RELATED"/>
    <property type="match status" value="1"/>
</dbReference>
<evidence type="ECO:0000256" key="2">
    <source>
        <dbReference type="ARBA" id="ARBA00022692"/>
    </source>
</evidence>
<proteinExistence type="predicted"/>
<dbReference type="InterPro" id="IPR007016">
    <property type="entry name" value="O-antigen_ligase-rel_domated"/>
</dbReference>
<keyword evidence="3 5" id="KW-1133">Transmembrane helix</keyword>
<accession>A0A2M8P2D6</accession>
<dbReference type="InterPro" id="IPR051533">
    <property type="entry name" value="WaaL-like"/>
</dbReference>
<feature type="transmembrane region" description="Helical" evidence="5">
    <location>
        <begin position="34"/>
        <end position="54"/>
    </location>
</feature>
<keyword evidence="2 5" id="KW-0812">Transmembrane</keyword>
<organism evidence="7 8">
    <name type="scientific">Candidatus Thermofonsia Clade 1 bacterium</name>
    <dbReference type="NCBI Taxonomy" id="2364210"/>
    <lineage>
        <taxon>Bacteria</taxon>
        <taxon>Bacillati</taxon>
        <taxon>Chloroflexota</taxon>
        <taxon>Candidatus Thermofontia</taxon>
        <taxon>Candidatus Thermofonsia Clade 1</taxon>
    </lineage>
</organism>
<comment type="caution">
    <text evidence="7">The sequence shown here is derived from an EMBL/GenBank/DDBJ whole genome shotgun (WGS) entry which is preliminary data.</text>
</comment>
<evidence type="ECO:0000313" key="7">
    <source>
        <dbReference type="EMBL" id="PJF31721.1"/>
    </source>
</evidence>
<dbReference type="GO" id="GO:0016020">
    <property type="term" value="C:membrane"/>
    <property type="evidence" value="ECO:0007669"/>
    <property type="project" value="UniProtKB-SubCell"/>
</dbReference>
<evidence type="ECO:0000259" key="6">
    <source>
        <dbReference type="Pfam" id="PF04932"/>
    </source>
</evidence>
<dbReference type="EMBL" id="PGTK01000002">
    <property type="protein sequence ID" value="PJF31721.1"/>
    <property type="molecule type" value="Genomic_DNA"/>
</dbReference>